<dbReference type="InterPro" id="IPR045390">
    <property type="entry name" value="ABC-3C_MC3"/>
</dbReference>
<dbReference type="EMBL" id="QLIN01000003">
    <property type="protein sequence ID" value="RAI70926.1"/>
    <property type="molecule type" value="Genomic_DNA"/>
</dbReference>
<organism evidence="1 2">
    <name type="scientific">Pseudomonas fluorescens</name>
    <dbReference type="NCBI Taxonomy" id="294"/>
    <lineage>
        <taxon>Bacteria</taxon>
        <taxon>Pseudomonadati</taxon>
        <taxon>Pseudomonadota</taxon>
        <taxon>Gammaproteobacteria</taxon>
        <taxon>Pseudomonadales</taxon>
        <taxon>Pseudomonadaceae</taxon>
        <taxon>Pseudomonas</taxon>
    </lineage>
</organism>
<evidence type="ECO:0000313" key="1">
    <source>
        <dbReference type="EMBL" id="RAI70926.1"/>
    </source>
</evidence>
<dbReference type="Proteomes" id="UP000249493">
    <property type="component" value="Unassembled WGS sequence"/>
</dbReference>
<dbReference type="Pfam" id="PF20131">
    <property type="entry name" value="MC3"/>
    <property type="match status" value="1"/>
</dbReference>
<protein>
    <submittedName>
        <fullName evidence="1">Uncharacterized protein</fullName>
    </submittedName>
</protein>
<dbReference type="AlphaFoldDB" id="A0A327N9W8"/>
<name>A0A327N9W8_PSEFL</name>
<accession>A0A327N9W8</accession>
<comment type="caution">
    <text evidence="1">The sequence shown here is derived from an EMBL/GenBank/DDBJ whole genome shotgun (WGS) entry which is preliminary data.</text>
</comment>
<gene>
    <name evidence="1" type="ORF">DOZ80_10700</name>
</gene>
<evidence type="ECO:0000313" key="2">
    <source>
        <dbReference type="Proteomes" id="UP000249493"/>
    </source>
</evidence>
<proteinExistence type="predicted"/>
<sequence>MIRWDQRPFETKNLFNPAFCAVVLMRALKAYAVVDPKGMPFSMSLLVLPLSLHPESRSALLKHYRGYLLKTVETYPQMQIGLAERVTEMLPFTFEAFALAHYTDCFEVTPQGRLLPKARRVKADIEGTEESVACQRAAALLGREFAKIADRVTVYTAFGIRP</sequence>
<reference evidence="1 2" key="1">
    <citation type="submission" date="2018-06" db="EMBL/GenBank/DDBJ databases">
        <authorList>
            <person name="Zhirakovskaya E."/>
        </authorList>
    </citation>
    <scope>NUCLEOTIDE SEQUENCE [LARGE SCALE GENOMIC DNA]</scope>
    <source>
        <strain evidence="1 2">LY3</strain>
    </source>
</reference>
<dbReference type="RefSeq" id="WP_111282534.1">
    <property type="nucleotide sequence ID" value="NZ_QLIN01000003.1"/>
</dbReference>